<dbReference type="NCBIfam" id="TIGR00055">
    <property type="entry name" value="uppS"/>
    <property type="match status" value="1"/>
</dbReference>
<dbReference type="PANTHER" id="PTHR10291:SF0">
    <property type="entry name" value="DEHYDRODOLICHYL DIPHOSPHATE SYNTHASE 2"/>
    <property type="match status" value="1"/>
</dbReference>
<organism evidence="3 4">
    <name type="scientific">Alteromonas pelagimontana</name>
    <dbReference type="NCBI Taxonomy" id="1858656"/>
    <lineage>
        <taxon>Bacteria</taxon>
        <taxon>Pseudomonadati</taxon>
        <taxon>Pseudomonadota</taxon>
        <taxon>Gammaproteobacteria</taxon>
        <taxon>Alteromonadales</taxon>
        <taxon>Alteromonadaceae</taxon>
        <taxon>Alteromonas/Salinimonas group</taxon>
        <taxon>Alteromonas</taxon>
    </lineage>
</organism>
<comment type="catalytic activity">
    <reaction evidence="2">
        <text>8 isopentenyl diphosphate + (2E,6E)-farnesyl diphosphate = di-trans,octa-cis-undecaprenyl diphosphate + 8 diphosphate</text>
        <dbReference type="Rhea" id="RHEA:27551"/>
        <dbReference type="ChEBI" id="CHEBI:33019"/>
        <dbReference type="ChEBI" id="CHEBI:58405"/>
        <dbReference type="ChEBI" id="CHEBI:128769"/>
        <dbReference type="ChEBI" id="CHEBI:175763"/>
        <dbReference type="EC" id="2.5.1.31"/>
    </reaction>
</comment>
<feature type="binding site" evidence="2">
    <location>
        <position position="198"/>
    </location>
    <ligand>
        <name>substrate</name>
    </ligand>
</feature>
<reference evidence="4" key="1">
    <citation type="submission" date="2014-12" db="EMBL/GenBank/DDBJ databases">
        <title>Complete genome sequence of a multi-drug resistant Klebsiella pneumoniae.</title>
        <authorList>
            <person name="Hua X."/>
            <person name="Chen Q."/>
            <person name="Li X."/>
            <person name="Feng Y."/>
            <person name="Ruan Z."/>
            <person name="Yu Y."/>
        </authorList>
    </citation>
    <scope>NUCLEOTIDE SEQUENCE [LARGE SCALE GENOMIC DNA]</scope>
    <source>
        <strain evidence="4">5.12</strain>
    </source>
</reference>
<evidence type="ECO:0000313" key="4">
    <source>
        <dbReference type="Proteomes" id="UP000219285"/>
    </source>
</evidence>
<dbReference type="FunFam" id="3.40.1180.10:FF:000001">
    <property type="entry name" value="(2E,6E)-farnesyl-diphosphate-specific ditrans,polycis-undecaprenyl-diphosphate synthase"/>
    <property type="match status" value="1"/>
</dbReference>
<dbReference type="GO" id="GO:0005829">
    <property type="term" value="C:cytosol"/>
    <property type="evidence" value="ECO:0007669"/>
    <property type="project" value="TreeGrafter"/>
</dbReference>
<keyword evidence="2" id="KW-0961">Cell wall biogenesis/degradation</keyword>
<gene>
    <name evidence="2 3" type="primary">uppS</name>
    <name evidence="3" type="ORF">CA267_013915</name>
</gene>
<evidence type="ECO:0000313" key="3">
    <source>
        <dbReference type="EMBL" id="QJR81776.1"/>
    </source>
</evidence>
<evidence type="ECO:0000256" key="1">
    <source>
        <dbReference type="ARBA" id="ARBA00022679"/>
    </source>
</evidence>
<sequence>MLGKRSSAETPTAAVEVSSPGPQHVAIIMDGNGRWAQKKGKIRTFGHKAGVESVRAVVRFARKTGIRSLTLFAFSSENWKRPEEEVSVLMELFNLVLNSEAKRLHKNGVRLKVIGDVSAFDDKLKAKIRKAEAMTEDNSELVLNIAANYGGRWDIVNAARHLAAKVQNGEIAVSDINEEQLDTQISTAGLPELDLLIRTGGERRISNFLLWQCAYAELYFTEVLWPDFDEEVFQLAVDDFNMRQRRFGLTGEQISISGS</sequence>
<dbReference type="EMBL" id="CP052766">
    <property type="protein sequence ID" value="QJR81776.1"/>
    <property type="molecule type" value="Genomic_DNA"/>
</dbReference>
<dbReference type="AlphaFoldDB" id="A0A6M4MI31"/>
<accession>A0A6M4MI31</accession>
<dbReference type="HAMAP" id="MF_01139">
    <property type="entry name" value="ISPT"/>
    <property type="match status" value="1"/>
</dbReference>
<dbReference type="SUPFAM" id="SSF64005">
    <property type="entry name" value="Undecaprenyl diphosphate synthase"/>
    <property type="match status" value="1"/>
</dbReference>
<proteinExistence type="inferred from homology"/>
<comment type="function">
    <text evidence="2">Catalyzes the sequential condensation of isopentenyl diphosphate (IPP) with (2E,6E)-farnesyl diphosphate (E,E-FPP) to yield (2Z,6Z,10Z,14Z,18Z,22Z,26Z,30Z,34E,38E)-undecaprenyl diphosphate (di-trans,octa-cis-UPP). UPP is the precursor of glycosyl carrier lipid in the biosynthesis of bacterial cell wall polysaccharide components such as peptidoglycan and lipopolysaccharide.</text>
</comment>
<keyword evidence="2" id="KW-0133">Cell shape</keyword>
<dbReference type="OrthoDB" id="4191603at2"/>
<dbReference type="GO" id="GO:0071555">
    <property type="term" value="P:cell wall organization"/>
    <property type="evidence" value="ECO:0007669"/>
    <property type="project" value="UniProtKB-KW"/>
</dbReference>
<dbReference type="InterPro" id="IPR018520">
    <property type="entry name" value="UPP_synth-like_CS"/>
</dbReference>
<keyword evidence="2" id="KW-0573">Peptidoglycan synthesis</keyword>
<comment type="cofactor">
    <cofactor evidence="2">
        <name>Mg(2+)</name>
        <dbReference type="ChEBI" id="CHEBI:18420"/>
    </cofactor>
    <text evidence="2">Binds 2 magnesium ions per subunit.</text>
</comment>
<keyword evidence="2" id="KW-0460">Magnesium</keyword>
<dbReference type="NCBIfam" id="NF011405">
    <property type="entry name" value="PRK14830.1"/>
    <property type="match status" value="1"/>
</dbReference>
<dbReference type="RefSeq" id="WP_075610656.1">
    <property type="nucleotide sequence ID" value="NZ_CP052766.1"/>
</dbReference>
<dbReference type="EC" id="2.5.1.31" evidence="2"/>
<dbReference type="GO" id="GO:0016094">
    <property type="term" value="P:polyprenol biosynthetic process"/>
    <property type="evidence" value="ECO:0007669"/>
    <property type="project" value="TreeGrafter"/>
</dbReference>
<dbReference type="KEGG" id="apel:CA267_013915"/>
<feature type="binding site" evidence="2">
    <location>
        <begin position="75"/>
        <end position="77"/>
    </location>
    <ligand>
        <name>substrate</name>
    </ligand>
</feature>
<dbReference type="Gene3D" id="3.40.1180.10">
    <property type="entry name" value="Decaprenyl diphosphate synthase-like"/>
    <property type="match status" value="1"/>
</dbReference>
<keyword evidence="1 2" id="KW-0808">Transferase</keyword>
<dbReference type="CDD" id="cd00475">
    <property type="entry name" value="Cis_IPPS"/>
    <property type="match status" value="1"/>
</dbReference>
<dbReference type="InterPro" id="IPR001441">
    <property type="entry name" value="UPP_synth-like"/>
</dbReference>
<dbReference type="InterPro" id="IPR036424">
    <property type="entry name" value="UPP_synth-like_sf"/>
</dbReference>
<feature type="active site" evidence="2">
    <location>
        <position position="30"/>
    </location>
</feature>
<keyword evidence="4" id="KW-1185">Reference proteome</keyword>
<feature type="binding site" evidence="2">
    <location>
        <position position="79"/>
    </location>
    <ligand>
        <name>substrate</name>
    </ligand>
</feature>
<dbReference type="Proteomes" id="UP000219285">
    <property type="component" value="Chromosome"/>
</dbReference>
<dbReference type="Pfam" id="PF01255">
    <property type="entry name" value="Prenyltransf"/>
    <property type="match status" value="1"/>
</dbReference>
<dbReference type="GO" id="GO:0000287">
    <property type="term" value="F:magnesium ion binding"/>
    <property type="evidence" value="ECO:0007669"/>
    <property type="project" value="UniProtKB-UniRule"/>
</dbReference>
<feature type="binding site" evidence="2">
    <location>
        <position position="217"/>
    </location>
    <ligand>
        <name>Mg(2+)</name>
        <dbReference type="ChEBI" id="CHEBI:18420"/>
    </ligand>
</feature>
<dbReference type="PANTHER" id="PTHR10291">
    <property type="entry name" value="DEHYDRODOLICHYL DIPHOSPHATE SYNTHASE FAMILY MEMBER"/>
    <property type="match status" value="1"/>
</dbReference>
<reference evidence="3 4" key="2">
    <citation type="submission" date="2020-04" db="EMBL/GenBank/DDBJ databases">
        <title>Complete genome sequence of Alteromonas pelagimontana 5.12T.</title>
        <authorList>
            <person name="Sinha R.K."/>
            <person name="Krishnan K.P."/>
            <person name="Kurian J.P."/>
        </authorList>
    </citation>
    <scope>NUCLEOTIDE SEQUENCE [LARGE SCALE GENOMIC DNA]</scope>
    <source>
        <strain evidence="3 4">5.12</strain>
    </source>
</reference>
<dbReference type="GO" id="GO:0008360">
    <property type="term" value="P:regulation of cell shape"/>
    <property type="evidence" value="ECO:0007669"/>
    <property type="project" value="UniProtKB-KW"/>
</dbReference>
<evidence type="ECO:0000256" key="2">
    <source>
        <dbReference type="HAMAP-Rule" id="MF_01139"/>
    </source>
</evidence>
<dbReference type="GO" id="GO:0008834">
    <property type="term" value="F:ditrans,polycis-undecaprenyl-diphosphate synthase [(2E,6E)-farnesyl-diphosphate specific] activity"/>
    <property type="evidence" value="ECO:0007669"/>
    <property type="project" value="UniProtKB-UniRule"/>
</dbReference>
<dbReference type="PROSITE" id="PS01066">
    <property type="entry name" value="UPP_SYNTHASE"/>
    <property type="match status" value="1"/>
</dbReference>
<feature type="binding site" evidence="2">
    <location>
        <position position="35"/>
    </location>
    <ligand>
        <name>substrate</name>
    </ligand>
</feature>
<comment type="subunit">
    <text evidence="2">Homodimer.</text>
</comment>
<dbReference type="GO" id="GO:0009252">
    <property type="term" value="P:peptidoglycan biosynthetic process"/>
    <property type="evidence" value="ECO:0007669"/>
    <property type="project" value="UniProtKB-UniRule"/>
</dbReference>
<feature type="binding site" evidence="2">
    <location>
        <position position="47"/>
    </location>
    <ligand>
        <name>substrate</name>
    </ligand>
</feature>
<keyword evidence="2" id="KW-0479">Metal-binding</keyword>
<comment type="similarity">
    <text evidence="2">Belongs to the UPP synthase family.</text>
</comment>
<feature type="binding site" evidence="2">
    <location>
        <begin position="31"/>
        <end position="34"/>
    </location>
    <ligand>
        <name>substrate</name>
    </ligand>
</feature>
<name>A0A6M4MI31_9ALTE</name>
<protein>
    <recommendedName>
        <fullName evidence="2">Ditrans,polycis-undecaprenyl-diphosphate synthase ((2E,6E)-farnesyl-diphosphate specific)</fullName>
        <ecNumber evidence="2">2.5.1.31</ecNumber>
    </recommendedName>
    <alternativeName>
        <fullName evidence="2">Ditrans,polycis-undecaprenylcistransferase</fullName>
    </alternativeName>
    <alternativeName>
        <fullName evidence="2">Undecaprenyl diphosphate synthase</fullName>
        <shortName evidence="2">UDS</shortName>
    </alternativeName>
    <alternativeName>
        <fullName evidence="2">Undecaprenyl pyrophosphate synthase</fullName>
        <shortName evidence="2">UPP synthase</shortName>
    </alternativeName>
</protein>
<feature type="binding site" evidence="2">
    <location>
        <position position="30"/>
    </location>
    <ligand>
        <name>Mg(2+)</name>
        <dbReference type="ChEBI" id="CHEBI:18420"/>
    </ligand>
</feature>
<feature type="binding site" evidence="2">
    <location>
        <position position="81"/>
    </location>
    <ligand>
        <name>substrate</name>
    </ligand>
</feature>
<feature type="active site" description="Proton acceptor" evidence="2">
    <location>
        <position position="78"/>
    </location>
</feature>
<feature type="binding site" evidence="2">
    <location>
        <begin position="204"/>
        <end position="206"/>
    </location>
    <ligand>
        <name>substrate</name>
    </ligand>
</feature>
<feature type="binding site" evidence="2">
    <location>
        <position position="43"/>
    </location>
    <ligand>
        <name>substrate</name>
    </ligand>
</feature>